<keyword evidence="2" id="KW-0732">Signal</keyword>
<sequence>MKPFHILSAFFLTALLFFTYSRAAVPPVYNHGDNFWYIPVARSLMERGSFNLAPDYSEEIAAERRKGNWMVVGQDGQWHNYFPPGPSLLAVPFVYLFDLIRPFSERSLENDFITAARVSRAIAALSALLFYLLAFQLTGRIAFSLLLTGIFALATPQLSLHAGGLWSHNASQFFILLSFLLLLNFRPAAPAALLLAVLSRPTAGLFFPVLAIYLWRKRDRSALISLALAFLLTISVPFFLPVSGYFSGDTFTHNLGRFGLKPWEALSGNLVSPNRGLVALMPFTIFSLHGAFLSFTRRADAGNRAFYQMLAMALFLNWIIVSMNPNWWFGYSFGPRAFAEQSAGLVLLLIPSIGVEVVDTRPSGKRILLGIAVVFSCFVHYRGAVSIGTSQWNALPVSVDRQPERVWHWHDLQFLR</sequence>
<accession>A0A833H1R8</accession>
<proteinExistence type="predicted"/>
<feature type="transmembrane region" description="Helical" evidence="1">
    <location>
        <begin position="305"/>
        <end position="325"/>
    </location>
</feature>
<feature type="chain" id="PRO_5032533856" description="Glycosyltransferase RgtA/B/C/D-like domain-containing protein" evidence="2">
    <location>
        <begin position="24"/>
        <end position="416"/>
    </location>
</feature>
<dbReference type="Proteomes" id="UP000460298">
    <property type="component" value="Unassembled WGS sequence"/>
</dbReference>
<evidence type="ECO:0000313" key="4">
    <source>
        <dbReference type="Proteomes" id="UP000460298"/>
    </source>
</evidence>
<keyword evidence="1" id="KW-0472">Membrane</keyword>
<feature type="transmembrane region" description="Helical" evidence="1">
    <location>
        <begin position="337"/>
        <end position="355"/>
    </location>
</feature>
<comment type="caution">
    <text evidence="3">The sequence shown here is derived from an EMBL/GenBank/DDBJ whole genome shotgun (WGS) entry which is preliminary data.</text>
</comment>
<dbReference type="EMBL" id="WBUI01000008">
    <property type="protein sequence ID" value="KAB2932710.1"/>
    <property type="molecule type" value="Genomic_DNA"/>
</dbReference>
<gene>
    <name evidence="3" type="ORF">F9K24_10040</name>
</gene>
<keyword evidence="1" id="KW-0812">Transmembrane</keyword>
<feature type="signal peptide" evidence="2">
    <location>
        <begin position="1"/>
        <end position="23"/>
    </location>
</feature>
<feature type="transmembrane region" description="Helical" evidence="1">
    <location>
        <begin position="367"/>
        <end position="385"/>
    </location>
</feature>
<name>A0A833H1R8_9LEPT</name>
<protein>
    <recommendedName>
        <fullName evidence="5">Glycosyltransferase RgtA/B/C/D-like domain-containing protein</fullName>
    </recommendedName>
</protein>
<feature type="transmembrane region" description="Helical" evidence="1">
    <location>
        <begin position="276"/>
        <end position="293"/>
    </location>
</feature>
<keyword evidence="1" id="KW-1133">Transmembrane helix</keyword>
<evidence type="ECO:0000313" key="3">
    <source>
        <dbReference type="EMBL" id="KAB2932710.1"/>
    </source>
</evidence>
<feature type="transmembrane region" description="Helical" evidence="1">
    <location>
        <begin position="222"/>
        <end position="240"/>
    </location>
</feature>
<evidence type="ECO:0000256" key="1">
    <source>
        <dbReference type="SAM" id="Phobius"/>
    </source>
</evidence>
<feature type="transmembrane region" description="Helical" evidence="1">
    <location>
        <begin position="118"/>
        <end position="135"/>
    </location>
</feature>
<evidence type="ECO:0008006" key="5">
    <source>
        <dbReference type="Google" id="ProtNLM"/>
    </source>
</evidence>
<feature type="transmembrane region" description="Helical" evidence="1">
    <location>
        <begin position="191"/>
        <end position="215"/>
    </location>
</feature>
<evidence type="ECO:0000256" key="2">
    <source>
        <dbReference type="SAM" id="SignalP"/>
    </source>
</evidence>
<reference evidence="3 4" key="1">
    <citation type="submission" date="2019-10" db="EMBL/GenBank/DDBJ databases">
        <title>Extracellular Electron Transfer in a Candidatus Methanoperedens spp. Enrichment Culture.</title>
        <authorList>
            <person name="Berger S."/>
            <person name="Rangel Shaw D."/>
            <person name="Berben T."/>
            <person name="In 'T Zandt M."/>
            <person name="Frank J."/>
            <person name="Reimann J."/>
            <person name="Jetten M.S.M."/>
            <person name="Welte C.U."/>
        </authorList>
    </citation>
    <scope>NUCLEOTIDE SEQUENCE [LARGE SCALE GENOMIC DNA]</scope>
    <source>
        <strain evidence="3">SB12</strain>
    </source>
</reference>
<dbReference type="AlphaFoldDB" id="A0A833H1R8"/>
<feature type="transmembrane region" description="Helical" evidence="1">
    <location>
        <begin position="141"/>
        <end position="158"/>
    </location>
</feature>
<organism evidence="3 4">
    <name type="scientific">Leptonema illini</name>
    <dbReference type="NCBI Taxonomy" id="183"/>
    <lineage>
        <taxon>Bacteria</taxon>
        <taxon>Pseudomonadati</taxon>
        <taxon>Spirochaetota</taxon>
        <taxon>Spirochaetia</taxon>
        <taxon>Leptospirales</taxon>
        <taxon>Leptospiraceae</taxon>
        <taxon>Leptonema</taxon>
    </lineage>
</organism>